<accession>A0A2S5ITK2</accession>
<feature type="transmembrane region" description="Helical" evidence="2">
    <location>
        <begin position="139"/>
        <end position="164"/>
    </location>
</feature>
<evidence type="ECO:0000256" key="1">
    <source>
        <dbReference type="SAM" id="MobiDB-lite"/>
    </source>
</evidence>
<evidence type="ECO:0008006" key="5">
    <source>
        <dbReference type="Google" id="ProtNLM"/>
    </source>
</evidence>
<comment type="caution">
    <text evidence="3">The sequence shown here is derived from an EMBL/GenBank/DDBJ whole genome shotgun (WGS) entry which is preliminary data.</text>
</comment>
<evidence type="ECO:0000313" key="3">
    <source>
        <dbReference type="EMBL" id="PPB47870.1"/>
    </source>
</evidence>
<dbReference type="RefSeq" id="WP_104122564.1">
    <property type="nucleotide sequence ID" value="NZ_PRKW01000007.1"/>
</dbReference>
<feature type="compositionally biased region" description="Low complexity" evidence="1">
    <location>
        <begin position="69"/>
        <end position="78"/>
    </location>
</feature>
<dbReference type="OrthoDB" id="4775598at2"/>
<dbReference type="EMBL" id="PRKW01000007">
    <property type="protein sequence ID" value="PPB47870.1"/>
    <property type="molecule type" value="Genomic_DNA"/>
</dbReference>
<proteinExistence type="predicted"/>
<reference evidence="3 4" key="1">
    <citation type="journal article" date="2014" name="Int. J. Syst. Evol. Microbiol.">
        <title>Arthrobacter pityocampae sp. nov., isolated from Thaumetopoea pityocampa (Lep., Thaumetopoeidae).</title>
        <authorList>
            <person name="Ince I.A."/>
            <person name="Demirbag Z."/>
            <person name="Kati H."/>
        </authorList>
    </citation>
    <scope>NUCLEOTIDE SEQUENCE [LARGE SCALE GENOMIC DNA]</scope>
    <source>
        <strain evidence="3 4">Tp2</strain>
    </source>
</reference>
<keyword evidence="2" id="KW-0472">Membrane</keyword>
<name>A0A2S5ITK2_9MICC</name>
<sequence>MSDNNPGAQGGPPHGEQDKPRYGENAPQYGEGQPQYGQQGQPGYGEGQPQYGQGTSPYGEAPSPYGQAQSPYGQQSPYGPGGGNYPGQQGYQVQTAENPGRTLGIVGFILAILIAPVGLIISIVAFVKSRKAGMGNGFALAGIIIGAIFTILGAIVLAGLIALIPTFTELAQLCQGVPSGTEVEFQGTTTTCP</sequence>
<dbReference type="Proteomes" id="UP000239297">
    <property type="component" value="Unassembled WGS sequence"/>
</dbReference>
<keyword evidence="2" id="KW-0812">Transmembrane</keyword>
<organism evidence="3 4">
    <name type="scientific">Arthrobacter pityocampae</name>
    <dbReference type="NCBI Taxonomy" id="547334"/>
    <lineage>
        <taxon>Bacteria</taxon>
        <taxon>Bacillati</taxon>
        <taxon>Actinomycetota</taxon>
        <taxon>Actinomycetes</taxon>
        <taxon>Micrococcales</taxon>
        <taxon>Micrococcaceae</taxon>
        <taxon>Arthrobacter</taxon>
    </lineage>
</organism>
<feature type="region of interest" description="Disordered" evidence="1">
    <location>
        <begin position="1"/>
        <end position="92"/>
    </location>
</feature>
<feature type="compositionally biased region" description="Low complexity" evidence="1">
    <location>
        <begin position="27"/>
        <end position="39"/>
    </location>
</feature>
<gene>
    <name evidence="3" type="ORF">C4K88_15445</name>
</gene>
<feature type="transmembrane region" description="Helical" evidence="2">
    <location>
        <begin position="105"/>
        <end position="127"/>
    </location>
</feature>
<protein>
    <recommendedName>
        <fullName evidence="5">DUF4190 domain-containing protein</fullName>
    </recommendedName>
</protein>
<keyword evidence="2" id="KW-1133">Transmembrane helix</keyword>
<dbReference type="AlphaFoldDB" id="A0A2S5ITK2"/>
<evidence type="ECO:0000256" key="2">
    <source>
        <dbReference type="SAM" id="Phobius"/>
    </source>
</evidence>
<evidence type="ECO:0000313" key="4">
    <source>
        <dbReference type="Proteomes" id="UP000239297"/>
    </source>
</evidence>
<keyword evidence="4" id="KW-1185">Reference proteome</keyword>